<name>A0A315UR21_GAMAF</name>
<proteinExistence type="predicted"/>
<comment type="caution">
    <text evidence="2">The sequence shown here is derived from an EMBL/GenBank/DDBJ whole genome shotgun (WGS) entry which is preliminary data.</text>
</comment>
<organism evidence="2 3">
    <name type="scientific">Gambusia affinis</name>
    <name type="common">Western mosquitofish</name>
    <name type="synonym">Heterandria affinis</name>
    <dbReference type="NCBI Taxonomy" id="33528"/>
    <lineage>
        <taxon>Eukaryota</taxon>
        <taxon>Metazoa</taxon>
        <taxon>Chordata</taxon>
        <taxon>Craniata</taxon>
        <taxon>Vertebrata</taxon>
        <taxon>Euteleostomi</taxon>
        <taxon>Actinopterygii</taxon>
        <taxon>Neopterygii</taxon>
        <taxon>Teleostei</taxon>
        <taxon>Neoteleostei</taxon>
        <taxon>Acanthomorphata</taxon>
        <taxon>Ovalentaria</taxon>
        <taxon>Atherinomorphae</taxon>
        <taxon>Cyprinodontiformes</taxon>
        <taxon>Poeciliidae</taxon>
        <taxon>Poeciliinae</taxon>
        <taxon>Gambusia</taxon>
    </lineage>
</organism>
<reference evidence="2 3" key="1">
    <citation type="journal article" date="2018" name="G3 (Bethesda)">
        <title>A High-Quality Reference Genome for the Invasive Mosquitofish Gambusia affinis Using a Chicago Library.</title>
        <authorList>
            <person name="Hoffberg S.L."/>
            <person name="Troendle N.J."/>
            <person name="Glenn T.C."/>
            <person name="Mahmud O."/>
            <person name="Louha S."/>
            <person name="Chalopin D."/>
            <person name="Bennetzen J.L."/>
            <person name="Mauricio R."/>
        </authorList>
    </citation>
    <scope>NUCLEOTIDE SEQUENCE [LARGE SCALE GENOMIC DNA]</scope>
    <source>
        <strain evidence="2">NE01/NJP1002.9</strain>
        <tissue evidence="2">Muscle</tissue>
    </source>
</reference>
<sequence length="496" mass="55166">MDICANVNCIMGQLMSSEEELTELKKTAGSVMYDAMVEEEAVPDLAVVHPLLLANQNEVSVSQASLQEHLKQIQSDLGKRAPTYLRDLIGRLSAFSDEPRLAGLVGLAVTMVMDVAWSSKQSAGVKGRPAASPSCQVKPLFKRRGKYVGAIRIMKYYQILLTELFRLHPPSVWELQEVMEEYLKRCRISLSDKRRLIEDSVRLEAQLSLILTRLKTCLLGGGCDSRYSAEKELTEWKGNVSLRHWACGAAFHTQMLVHLACFEDKAEPLSARAAMDQYLEDLKQIKAAYRCYKATTVCVLKCRGGLLAKSDHSQDVPEEGAMTGLTVTDRETGKSVTIALSVLEDEIGRRKLNSGTVTSSQVNLDLITSDHYSQAYLDSFFSDRGPVAELENYFVNASERLAMHRTDLQRKNKTGARKAVEKSEDGHVLDEAQVLSDKERAERKPKGEEPKESSERDASLKLSIVETEPEESITRTQPDPASAEGLRTIMAPRPAK</sequence>
<feature type="region of interest" description="Disordered" evidence="1">
    <location>
        <begin position="407"/>
        <end position="496"/>
    </location>
</feature>
<feature type="compositionally biased region" description="Basic and acidic residues" evidence="1">
    <location>
        <begin position="418"/>
        <end position="459"/>
    </location>
</feature>
<keyword evidence="3" id="KW-1185">Reference proteome</keyword>
<evidence type="ECO:0000256" key="1">
    <source>
        <dbReference type="SAM" id="MobiDB-lite"/>
    </source>
</evidence>
<evidence type="ECO:0000313" key="3">
    <source>
        <dbReference type="Proteomes" id="UP000250572"/>
    </source>
</evidence>
<dbReference type="AlphaFoldDB" id="A0A315UR21"/>
<protein>
    <submittedName>
        <fullName evidence="2">Uncharacterized protein</fullName>
    </submittedName>
</protein>
<gene>
    <name evidence="2" type="ORF">CCH79_00015823</name>
</gene>
<evidence type="ECO:0000313" key="2">
    <source>
        <dbReference type="EMBL" id="PWA14038.1"/>
    </source>
</evidence>
<dbReference type="Proteomes" id="UP000250572">
    <property type="component" value="Unassembled WGS sequence"/>
</dbReference>
<feature type="non-terminal residue" evidence="2">
    <location>
        <position position="496"/>
    </location>
</feature>
<accession>A0A315UR21</accession>
<dbReference type="EMBL" id="NHOQ01002889">
    <property type="protein sequence ID" value="PWA14038.1"/>
    <property type="molecule type" value="Genomic_DNA"/>
</dbReference>